<dbReference type="InterPro" id="IPR001865">
    <property type="entry name" value="Ribosomal_uS2"/>
</dbReference>
<gene>
    <name evidence="5 7" type="primary">rpsB</name>
    <name evidence="7" type="ORF">ENT96_01690</name>
    <name evidence="6" type="ORF">ENU72_04010</name>
</gene>
<evidence type="ECO:0000256" key="3">
    <source>
        <dbReference type="ARBA" id="ARBA00023274"/>
    </source>
</evidence>
<dbReference type="CDD" id="cd01425">
    <property type="entry name" value="RPS2"/>
    <property type="match status" value="1"/>
</dbReference>
<evidence type="ECO:0000313" key="6">
    <source>
        <dbReference type="EMBL" id="HGK54170.1"/>
    </source>
</evidence>
<proteinExistence type="inferred from homology"/>
<dbReference type="Pfam" id="PF00318">
    <property type="entry name" value="Ribosomal_S2"/>
    <property type="match status" value="1"/>
</dbReference>
<accession>A0A7V4ABT0</accession>
<evidence type="ECO:0000256" key="2">
    <source>
        <dbReference type="ARBA" id="ARBA00022980"/>
    </source>
</evidence>
<organism evidence="7">
    <name type="scientific">candidate division WOR-3 bacterium</name>
    <dbReference type="NCBI Taxonomy" id="2052148"/>
    <lineage>
        <taxon>Bacteria</taxon>
        <taxon>Bacteria division WOR-3</taxon>
    </lineage>
</organism>
<dbReference type="GO" id="GO:0003735">
    <property type="term" value="F:structural constituent of ribosome"/>
    <property type="evidence" value="ECO:0007669"/>
    <property type="project" value="InterPro"/>
</dbReference>
<dbReference type="NCBIfam" id="TIGR01011">
    <property type="entry name" value="rpsB_bact"/>
    <property type="match status" value="1"/>
</dbReference>
<keyword evidence="2 5" id="KW-0689">Ribosomal protein</keyword>
<dbReference type="GO" id="GO:0022627">
    <property type="term" value="C:cytosolic small ribosomal subunit"/>
    <property type="evidence" value="ECO:0007669"/>
    <property type="project" value="TreeGrafter"/>
</dbReference>
<evidence type="ECO:0000256" key="4">
    <source>
        <dbReference type="ARBA" id="ARBA00035256"/>
    </source>
</evidence>
<dbReference type="InterPro" id="IPR005706">
    <property type="entry name" value="Ribosomal_uS2_bac/mit/plastid"/>
</dbReference>
<comment type="caution">
    <text evidence="7">The sequence shown here is derived from an EMBL/GenBank/DDBJ whole genome shotgun (WGS) entry which is preliminary data.</text>
</comment>
<evidence type="ECO:0000256" key="5">
    <source>
        <dbReference type="HAMAP-Rule" id="MF_00291"/>
    </source>
</evidence>
<name>A0A7V4ABT0_UNCW3</name>
<dbReference type="PRINTS" id="PR00395">
    <property type="entry name" value="RIBOSOMALS2"/>
</dbReference>
<dbReference type="Gene3D" id="3.40.50.10490">
    <property type="entry name" value="Glucose-6-phosphate isomerase like protein, domain 1"/>
    <property type="match status" value="1"/>
</dbReference>
<dbReference type="GO" id="GO:0006412">
    <property type="term" value="P:translation"/>
    <property type="evidence" value="ECO:0007669"/>
    <property type="project" value="UniProtKB-UniRule"/>
</dbReference>
<dbReference type="SUPFAM" id="SSF52313">
    <property type="entry name" value="Ribosomal protein S2"/>
    <property type="match status" value="1"/>
</dbReference>
<dbReference type="AlphaFoldDB" id="A0A7V4ABT0"/>
<reference evidence="7" key="1">
    <citation type="journal article" date="2020" name="mSystems">
        <title>Genome- and Community-Level Interaction Insights into Carbon Utilization and Element Cycling Functions of Hydrothermarchaeota in Hydrothermal Sediment.</title>
        <authorList>
            <person name="Zhou Z."/>
            <person name="Liu Y."/>
            <person name="Xu W."/>
            <person name="Pan J."/>
            <person name="Luo Z.H."/>
            <person name="Li M."/>
        </authorList>
    </citation>
    <scope>NUCLEOTIDE SEQUENCE [LARGE SCALE GENOMIC DNA]</scope>
    <source>
        <strain evidence="7">SpSt-626</strain>
        <strain evidence="6">SpSt-695</strain>
    </source>
</reference>
<keyword evidence="3 5" id="KW-0687">Ribonucleoprotein</keyword>
<evidence type="ECO:0000313" key="7">
    <source>
        <dbReference type="EMBL" id="HGM97746.1"/>
    </source>
</evidence>
<dbReference type="EMBL" id="DTAR01000142">
    <property type="protein sequence ID" value="HGM97746.1"/>
    <property type="molecule type" value="Genomic_DNA"/>
</dbReference>
<evidence type="ECO:0000256" key="1">
    <source>
        <dbReference type="ARBA" id="ARBA00006242"/>
    </source>
</evidence>
<dbReference type="InterPro" id="IPR023591">
    <property type="entry name" value="Ribosomal_uS2_flav_dom_sf"/>
</dbReference>
<comment type="similarity">
    <text evidence="1 5">Belongs to the universal ribosomal protein uS2 family.</text>
</comment>
<dbReference type="PANTHER" id="PTHR12534">
    <property type="entry name" value="30S RIBOSOMAL PROTEIN S2 PROKARYOTIC AND ORGANELLAR"/>
    <property type="match status" value="1"/>
</dbReference>
<sequence length="249" mass="28712">MDLPKEEGLISTLNVRSLQNITKDDLLKAGVHFGHRTFKWNPKMKPYIYTKRNGYHILDVSKTYECLIHACQKIKEIALKGGKFLFVCTKKQGKDIVEEEAKRCGAFFVVERWLGGTLTNFTTILGRLERMREIERMKAEGKIDFFVKKERLKIEKEYERLHKFFRGISNMDKLPDLVYIVDPVKEEIAVKEVRKLSIPIVSLIDTNGDPDLIDYPIPGNDDAIKSISFITKIIADTIIEGKEEFERGG</sequence>
<dbReference type="PANTHER" id="PTHR12534:SF0">
    <property type="entry name" value="SMALL RIBOSOMAL SUBUNIT PROTEIN US2M"/>
    <property type="match status" value="1"/>
</dbReference>
<dbReference type="Gene3D" id="1.10.287.610">
    <property type="entry name" value="Helix hairpin bin"/>
    <property type="match status" value="1"/>
</dbReference>
<dbReference type="EMBL" id="DTDP01000185">
    <property type="protein sequence ID" value="HGK54170.1"/>
    <property type="molecule type" value="Genomic_DNA"/>
</dbReference>
<protein>
    <recommendedName>
        <fullName evidence="4 5">Small ribosomal subunit protein uS2</fullName>
    </recommendedName>
</protein>
<dbReference type="HAMAP" id="MF_00291_B">
    <property type="entry name" value="Ribosomal_uS2_B"/>
    <property type="match status" value="1"/>
</dbReference>